<dbReference type="EMBL" id="CAKOGP040001525">
    <property type="protein sequence ID" value="CAJ1945808.1"/>
    <property type="molecule type" value="Genomic_DNA"/>
</dbReference>
<organism evidence="2 3">
    <name type="scientific">Cylindrotheca closterium</name>
    <dbReference type="NCBI Taxonomy" id="2856"/>
    <lineage>
        <taxon>Eukaryota</taxon>
        <taxon>Sar</taxon>
        <taxon>Stramenopiles</taxon>
        <taxon>Ochrophyta</taxon>
        <taxon>Bacillariophyta</taxon>
        <taxon>Bacillariophyceae</taxon>
        <taxon>Bacillariophycidae</taxon>
        <taxon>Bacillariales</taxon>
        <taxon>Bacillariaceae</taxon>
        <taxon>Cylindrotheca</taxon>
    </lineage>
</organism>
<gene>
    <name evidence="2" type="ORF">CYCCA115_LOCUS9951</name>
</gene>
<name>A0AAD2FK36_9STRA</name>
<reference evidence="2" key="1">
    <citation type="submission" date="2023-08" db="EMBL/GenBank/DDBJ databases">
        <authorList>
            <person name="Audoor S."/>
            <person name="Bilcke G."/>
        </authorList>
    </citation>
    <scope>NUCLEOTIDE SEQUENCE</scope>
</reference>
<accession>A0AAD2FK36</accession>
<keyword evidence="3" id="KW-1185">Reference proteome</keyword>
<keyword evidence="1" id="KW-0175">Coiled coil</keyword>
<proteinExistence type="predicted"/>
<dbReference type="Proteomes" id="UP001295423">
    <property type="component" value="Unassembled WGS sequence"/>
</dbReference>
<sequence length="131" mass="15163">MDDIKAEIAEVKKKLEACENDLKECEDKVKKCKDSIQNDDTDACFQNAHQGSKDVKKEKRAEFLMEEEIHLMKIGNHLRTKENQLRAEKSILDERLNNARQGSLVNNRDQSNANVIVPSNLRYTRYQGLLM</sequence>
<dbReference type="AlphaFoldDB" id="A0AAD2FK36"/>
<evidence type="ECO:0000256" key="1">
    <source>
        <dbReference type="SAM" id="Coils"/>
    </source>
</evidence>
<evidence type="ECO:0000313" key="3">
    <source>
        <dbReference type="Proteomes" id="UP001295423"/>
    </source>
</evidence>
<protein>
    <submittedName>
        <fullName evidence="2">Uncharacterized protein</fullName>
    </submittedName>
</protein>
<evidence type="ECO:0000313" key="2">
    <source>
        <dbReference type="EMBL" id="CAJ1945808.1"/>
    </source>
</evidence>
<comment type="caution">
    <text evidence="2">The sequence shown here is derived from an EMBL/GenBank/DDBJ whole genome shotgun (WGS) entry which is preliminary data.</text>
</comment>
<feature type="coiled-coil region" evidence="1">
    <location>
        <begin position="1"/>
        <end position="35"/>
    </location>
</feature>